<dbReference type="Proteomes" id="UP001597201">
    <property type="component" value="Unassembled WGS sequence"/>
</dbReference>
<dbReference type="SUPFAM" id="SSF52266">
    <property type="entry name" value="SGNH hydrolase"/>
    <property type="match status" value="1"/>
</dbReference>
<keyword evidence="3" id="KW-1185">Reference proteome</keyword>
<dbReference type="EC" id="3.1.-.-" evidence="2"/>
<dbReference type="EMBL" id="JBHTMY010000001">
    <property type="protein sequence ID" value="MFD1314090.1"/>
    <property type="molecule type" value="Genomic_DNA"/>
</dbReference>
<dbReference type="RefSeq" id="WP_377175368.1">
    <property type="nucleotide sequence ID" value="NZ_JBHTMY010000001.1"/>
</dbReference>
<dbReference type="Gene3D" id="3.40.50.1110">
    <property type="entry name" value="SGNH hydrolase"/>
    <property type="match status" value="1"/>
</dbReference>
<dbReference type="Pfam" id="PF08885">
    <property type="entry name" value="GSCFA"/>
    <property type="match status" value="1"/>
</dbReference>
<organism evidence="2 3">
    <name type="scientific">Namhaeicola litoreus</name>
    <dbReference type="NCBI Taxonomy" id="1052145"/>
    <lineage>
        <taxon>Bacteria</taxon>
        <taxon>Pseudomonadati</taxon>
        <taxon>Bacteroidota</taxon>
        <taxon>Flavobacteriia</taxon>
        <taxon>Flavobacteriales</taxon>
        <taxon>Flavobacteriaceae</taxon>
        <taxon>Namhaeicola</taxon>
    </lineage>
</organism>
<comment type="caution">
    <text evidence="2">The sequence shown here is derived from an EMBL/GenBank/DDBJ whole genome shotgun (WGS) entry which is preliminary data.</text>
</comment>
<proteinExistence type="predicted"/>
<name>A0ABW3XY14_9FLAO</name>
<protein>
    <submittedName>
        <fullName evidence="2">GSCFA domain-containing protein</fullName>
        <ecNumber evidence="2">3.1.-.-</ecNumber>
    </submittedName>
</protein>
<evidence type="ECO:0000259" key="1">
    <source>
        <dbReference type="Pfam" id="PF08885"/>
    </source>
</evidence>
<keyword evidence="2" id="KW-0378">Hydrolase</keyword>
<accession>A0ABW3XY14</accession>
<reference evidence="3" key="1">
    <citation type="journal article" date="2019" name="Int. J. Syst. Evol. Microbiol.">
        <title>The Global Catalogue of Microorganisms (GCM) 10K type strain sequencing project: providing services to taxonomists for standard genome sequencing and annotation.</title>
        <authorList>
            <consortium name="The Broad Institute Genomics Platform"/>
            <consortium name="The Broad Institute Genome Sequencing Center for Infectious Disease"/>
            <person name="Wu L."/>
            <person name="Ma J."/>
        </authorList>
    </citation>
    <scope>NUCLEOTIDE SEQUENCE [LARGE SCALE GENOMIC DNA]</scope>
    <source>
        <strain evidence="3">CCUG 61485</strain>
    </source>
</reference>
<dbReference type="InterPro" id="IPR014982">
    <property type="entry name" value="GSCFA"/>
</dbReference>
<dbReference type="InterPro" id="IPR036514">
    <property type="entry name" value="SGNH_hydro_sf"/>
</dbReference>
<feature type="domain" description="GSCFA" evidence="1">
    <location>
        <begin position="21"/>
        <end position="255"/>
    </location>
</feature>
<sequence>MKFRTEIKIGKAYPQINYESKIALFGSCFSEHISSCLKRYQFQTFTNSHGIVFHPLAIENSIKRSLEGKKYCAEDLNKLNDIWFSYEHHSKFSSTDPKSTLQKINDHIKLGNVFLSEASHVIFTLGTAWVYKRSNGNLVANCHKVPQKEFSKTLLSHEEITNSLVRTIERLKLQRPGLTIILTLSPVRHLKDGFVENAQSKGLLLNAIHSVCDMKKVHYFPSYEIMMDDLRDYRFYEKDLIHPSETAVEYIWEKFKDTWVDESIHLDMKEIDRVFTSLNHKPFHEKSDAHQTFLEELTVKIKSLEEKYPHLSFHKKRGSN</sequence>
<dbReference type="GO" id="GO:0016787">
    <property type="term" value="F:hydrolase activity"/>
    <property type="evidence" value="ECO:0007669"/>
    <property type="project" value="UniProtKB-KW"/>
</dbReference>
<gene>
    <name evidence="2" type="ORF">ACFQ39_00550</name>
</gene>
<evidence type="ECO:0000313" key="2">
    <source>
        <dbReference type="EMBL" id="MFD1314090.1"/>
    </source>
</evidence>
<evidence type="ECO:0000313" key="3">
    <source>
        <dbReference type="Proteomes" id="UP001597201"/>
    </source>
</evidence>